<keyword evidence="3" id="KW-0802">TPR repeat</keyword>
<accession>A0ABY4ZRD5</accession>
<dbReference type="InterPro" id="IPR011990">
    <property type="entry name" value="TPR-like_helical_dom_sf"/>
</dbReference>
<keyword evidence="1" id="KW-0808">Transferase</keyword>
<dbReference type="InterPro" id="IPR019734">
    <property type="entry name" value="TPR_rpt"/>
</dbReference>
<dbReference type="PANTHER" id="PTHR12788:SF10">
    <property type="entry name" value="PROTEIN-TYROSINE SULFOTRANSFERASE"/>
    <property type="match status" value="1"/>
</dbReference>
<evidence type="ECO:0000313" key="5">
    <source>
        <dbReference type="Proteomes" id="UP001057520"/>
    </source>
</evidence>
<evidence type="ECO:0000313" key="4">
    <source>
        <dbReference type="EMBL" id="USQ95220.1"/>
    </source>
</evidence>
<dbReference type="EMBL" id="CP096040">
    <property type="protein sequence ID" value="USQ95220.1"/>
    <property type="molecule type" value="Genomic_DNA"/>
</dbReference>
<evidence type="ECO:0000256" key="1">
    <source>
        <dbReference type="ARBA" id="ARBA00022679"/>
    </source>
</evidence>
<dbReference type="PANTHER" id="PTHR12788">
    <property type="entry name" value="PROTEIN-TYROSINE SULFOTRANSFERASE 2"/>
    <property type="match status" value="1"/>
</dbReference>
<dbReference type="InterPro" id="IPR013105">
    <property type="entry name" value="TPR_2"/>
</dbReference>
<dbReference type="Gene3D" id="1.25.40.10">
    <property type="entry name" value="Tetratricopeptide repeat domain"/>
    <property type="match status" value="1"/>
</dbReference>
<dbReference type="Pfam" id="PF07719">
    <property type="entry name" value="TPR_2"/>
    <property type="match status" value="1"/>
</dbReference>
<name>A0ABY4ZRD5_9CAUL</name>
<evidence type="ECO:0000256" key="2">
    <source>
        <dbReference type="ARBA" id="ARBA00022737"/>
    </source>
</evidence>
<protein>
    <submittedName>
        <fullName evidence="4">Sulfotransferase</fullName>
    </submittedName>
</protein>
<keyword evidence="5" id="KW-1185">Reference proteome</keyword>
<dbReference type="SMART" id="SM00028">
    <property type="entry name" value="TPR"/>
    <property type="match status" value="5"/>
</dbReference>
<gene>
    <name evidence="4" type="ORF">MZV50_22145</name>
</gene>
<dbReference type="SUPFAM" id="SSF81901">
    <property type="entry name" value="HCP-like"/>
    <property type="match status" value="1"/>
</dbReference>
<dbReference type="Pfam" id="PF13469">
    <property type="entry name" value="Sulfotransfer_3"/>
    <property type="match status" value="1"/>
</dbReference>
<dbReference type="Gene3D" id="3.40.50.300">
    <property type="entry name" value="P-loop containing nucleotide triphosphate hydrolases"/>
    <property type="match status" value="1"/>
</dbReference>
<keyword evidence="2" id="KW-0677">Repeat</keyword>
<organism evidence="4 5">
    <name type="scientific">Caulobacter segnis</name>
    <dbReference type="NCBI Taxonomy" id="88688"/>
    <lineage>
        <taxon>Bacteria</taxon>
        <taxon>Pseudomonadati</taxon>
        <taxon>Pseudomonadota</taxon>
        <taxon>Alphaproteobacteria</taxon>
        <taxon>Caulobacterales</taxon>
        <taxon>Caulobacteraceae</taxon>
        <taxon>Caulobacter</taxon>
    </lineage>
</organism>
<dbReference type="SUPFAM" id="SSF52540">
    <property type="entry name" value="P-loop containing nucleoside triphosphate hydrolases"/>
    <property type="match status" value="1"/>
</dbReference>
<dbReference type="InterPro" id="IPR026634">
    <property type="entry name" value="TPST-like"/>
</dbReference>
<sequence length="601" mass="66010">MTNSTDSEDACDCGSGLRAVRCCAQSAFVPPFAEHAFADDLTRSVAAAEADDTDLALALCRQVLDRAPDRIDALSLFARLLAATGPVAAQVAVLLRLQALSPNDTAATQELALQLLRLGRLEDAEIQARNAVRLAPDQALSHVLLANVLTQADKPHAGEFHYSRALEIGPRDAITLANLAWCLKLQGRLDEARALYAEATDLDPSVGLTWLGRAQTEEAGRDLALAAEYLAQAKALDPTLETGAFEAALLTRQGAHEAALALLDESERRRGSPNFDELLARARILDRLGRYDEAFAAAVAGKAQVRSHGYAYAAAEAARRTAQLFDFFTAGRLRMLPRIRTPAPGAQPLFTVGAPRSGTTLVEQILSAHPDVVAGDELGLMEPIVASMPARFDSPVAYPAALAELWMGDRRDGLEELRDDYLRRARLRLPPMAGERFFTDKTPFNETHLGLIGLMFPDAPLVHLVRHPLDIVLSMTFNNLTHGYNCSTDVETAALHLARVLGLVAHYRSEMALRYLPVRYEDLVGDLEGNVRRLLAFVGLDFDARCLRFDTNERYARTASYAQVTEKLYDRSVYRYRSYLRHLQPALEILEPTIEALGYDV</sequence>
<evidence type="ECO:0000256" key="3">
    <source>
        <dbReference type="ARBA" id="ARBA00022803"/>
    </source>
</evidence>
<dbReference type="InterPro" id="IPR027417">
    <property type="entry name" value="P-loop_NTPase"/>
</dbReference>
<proteinExistence type="predicted"/>
<reference evidence="4 5" key="1">
    <citation type="submission" date="2022-04" db="EMBL/GenBank/DDBJ databases">
        <title>Genome sequence of soybean root-associated Caulobacter segnis RL271.</title>
        <authorList>
            <person name="Longley R."/>
            <person name="Bonito G."/>
            <person name="Trigodet F."/>
            <person name="Crosson S."/>
            <person name="Fiebig A."/>
        </authorList>
    </citation>
    <scope>NUCLEOTIDE SEQUENCE [LARGE SCALE GENOMIC DNA]</scope>
    <source>
        <strain evidence="4 5">RL271</strain>
    </source>
</reference>
<dbReference type="Proteomes" id="UP001057520">
    <property type="component" value="Chromosome"/>
</dbReference>